<accession>A0A8C5BW32</accession>
<dbReference type="PANTHER" id="PTHR28360">
    <property type="entry name" value="DYNACTIN SUBUNIT 3"/>
    <property type="match status" value="1"/>
</dbReference>
<keyword evidence="2" id="KW-1185">Reference proteome</keyword>
<sequence length="248" mass="28533">MWGLHLSELFKYDIGAINSTTTMADVTFQCCRLIDTRRPLAIDVISGCWFCCGHSSSSSNGMENKVEMDSLEMRIQELEGSIYGERRNKGGKVVKCTESLSRIQAALANTANKRERVKILHKKIEDLLKYLDPQFTDHITVPDAMKLEFILAEEDFLLSQAALLEQVSSLQPLLDSNYIRDVPEHATKLQRLSQLHIKQQDQTDAQSLEVKRLFEEYNKMMFLLSKQFTQWDETLRQLEESKGIRPVE</sequence>
<dbReference type="AlphaFoldDB" id="A0A8C5BW32"/>
<dbReference type="Proteomes" id="UP000694546">
    <property type="component" value="Chromosome 11"/>
</dbReference>
<evidence type="ECO:0000313" key="2">
    <source>
        <dbReference type="Proteomes" id="UP000694546"/>
    </source>
</evidence>
<protein>
    <recommendedName>
        <fullName evidence="3">Dynactin subunit 3</fullName>
    </recommendedName>
</protein>
<name>A0A8C5BW32_GADMO</name>
<dbReference type="Ensembl" id="ENSGMOT00000062096.1">
    <property type="protein sequence ID" value="ENSGMOP00000051890.1"/>
    <property type="gene ID" value="ENSGMOG00000036602.1"/>
</dbReference>
<evidence type="ECO:0008006" key="3">
    <source>
        <dbReference type="Google" id="ProtNLM"/>
    </source>
</evidence>
<dbReference type="InterPro" id="IPR009991">
    <property type="entry name" value="DCTN3"/>
</dbReference>
<reference evidence="1" key="1">
    <citation type="submission" date="2025-08" db="UniProtKB">
        <authorList>
            <consortium name="Ensembl"/>
        </authorList>
    </citation>
    <scope>IDENTIFICATION</scope>
</reference>
<evidence type="ECO:0000313" key="1">
    <source>
        <dbReference type="Ensembl" id="ENSGMOP00000051890.1"/>
    </source>
</evidence>
<dbReference type="GeneTree" id="ENSGT00390000016210"/>
<organism evidence="1 2">
    <name type="scientific">Gadus morhua</name>
    <name type="common">Atlantic cod</name>
    <dbReference type="NCBI Taxonomy" id="8049"/>
    <lineage>
        <taxon>Eukaryota</taxon>
        <taxon>Metazoa</taxon>
        <taxon>Chordata</taxon>
        <taxon>Craniata</taxon>
        <taxon>Vertebrata</taxon>
        <taxon>Euteleostomi</taxon>
        <taxon>Actinopterygii</taxon>
        <taxon>Neopterygii</taxon>
        <taxon>Teleostei</taxon>
        <taxon>Neoteleostei</taxon>
        <taxon>Acanthomorphata</taxon>
        <taxon>Zeiogadaria</taxon>
        <taxon>Gadariae</taxon>
        <taxon>Gadiformes</taxon>
        <taxon>Gadoidei</taxon>
        <taxon>Gadidae</taxon>
        <taxon>Gadus</taxon>
    </lineage>
</organism>
<dbReference type="OMA" id="NILHVNT"/>
<dbReference type="GO" id="GO:0061640">
    <property type="term" value="P:cytoskeleton-dependent cytokinesis"/>
    <property type="evidence" value="ECO:0007669"/>
    <property type="project" value="InterPro"/>
</dbReference>
<dbReference type="PANTHER" id="PTHR28360:SF1">
    <property type="entry name" value="DYNACTIN SUBUNIT 3"/>
    <property type="match status" value="1"/>
</dbReference>
<reference evidence="1" key="2">
    <citation type="submission" date="2025-09" db="UniProtKB">
        <authorList>
            <consortium name="Ensembl"/>
        </authorList>
    </citation>
    <scope>IDENTIFICATION</scope>
</reference>
<dbReference type="GO" id="GO:0005869">
    <property type="term" value="C:dynactin complex"/>
    <property type="evidence" value="ECO:0007669"/>
    <property type="project" value="InterPro"/>
</dbReference>
<proteinExistence type="predicted"/>
<dbReference type="Pfam" id="PF07426">
    <property type="entry name" value="Dynactin_p22"/>
    <property type="match status" value="1"/>
</dbReference>